<name>A0ACB9JTF2_9ASTR</name>
<comment type="caution">
    <text evidence="1">The sequence shown here is derived from an EMBL/GenBank/DDBJ whole genome shotgun (WGS) entry which is preliminary data.</text>
</comment>
<reference evidence="2" key="1">
    <citation type="journal article" date="2022" name="Mol. Ecol. Resour.">
        <title>The genomes of chicory, endive, great burdock and yacon provide insights into Asteraceae palaeo-polyploidization history and plant inulin production.</title>
        <authorList>
            <person name="Fan W."/>
            <person name="Wang S."/>
            <person name="Wang H."/>
            <person name="Wang A."/>
            <person name="Jiang F."/>
            <person name="Liu H."/>
            <person name="Zhao H."/>
            <person name="Xu D."/>
            <person name="Zhang Y."/>
        </authorList>
    </citation>
    <scope>NUCLEOTIDE SEQUENCE [LARGE SCALE GENOMIC DNA]</scope>
    <source>
        <strain evidence="2">cv. Yunnan</strain>
    </source>
</reference>
<sequence length="177" mass="19887">MLNWSIEAENQRIVVDLTAVHRSVYQELTKSHKCHLAGELWMIISMFGTLEIKTEACTCQEALNKTNHEWTKGTHRTIRWFGVWYAVSVQSQRIPNITASRPSIPYAGLAYGTLVGGFDRFLDEFLRGFRGSFQWQEVALAGAKGFASSLAWVVPIPLSDYETSSSATALALRCRVN</sequence>
<accession>A0ACB9JTF2</accession>
<protein>
    <submittedName>
        <fullName evidence="1">Uncharacterized protein</fullName>
    </submittedName>
</protein>
<evidence type="ECO:0000313" key="2">
    <source>
        <dbReference type="Proteomes" id="UP001056120"/>
    </source>
</evidence>
<keyword evidence="2" id="KW-1185">Reference proteome</keyword>
<evidence type="ECO:0000313" key="1">
    <source>
        <dbReference type="EMBL" id="KAI3823316.1"/>
    </source>
</evidence>
<dbReference type="EMBL" id="CM042019">
    <property type="protein sequence ID" value="KAI3823316.1"/>
    <property type="molecule type" value="Genomic_DNA"/>
</dbReference>
<gene>
    <name evidence="1" type="ORF">L1987_04751</name>
</gene>
<dbReference type="Proteomes" id="UP001056120">
    <property type="component" value="Linkage Group LG02"/>
</dbReference>
<reference evidence="1 2" key="2">
    <citation type="journal article" date="2022" name="Mol. Ecol. Resour.">
        <title>The genomes of chicory, endive, great burdock and yacon provide insights into Asteraceae paleo-polyploidization history and plant inulin production.</title>
        <authorList>
            <person name="Fan W."/>
            <person name="Wang S."/>
            <person name="Wang H."/>
            <person name="Wang A."/>
            <person name="Jiang F."/>
            <person name="Liu H."/>
            <person name="Zhao H."/>
            <person name="Xu D."/>
            <person name="Zhang Y."/>
        </authorList>
    </citation>
    <scope>NUCLEOTIDE SEQUENCE [LARGE SCALE GENOMIC DNA]</scope>
    <source>
        <strain evidence="2">cv. Yunnan</strain>
        <tissue evidence="1">Leaves</tissue>
    </source>
</reference>
<organism evidence="1 2">
    <name type="scientific">Smallanthus sonchifolius</name>
    <dbReference type="NCBI Taxonomy" id="185202"/>
    <lineage>
        <taxon>Eukaryota</taxon>
        <taxon>Viridiplantae</taxon>
        <taxon>Streptophyta</taxon>
        <taxon>Embryophyta</taxon>
        <taxon>Tracheophyta</taxon>
        <taxon>Spermatophyta</taxon>
        <taxon>Magnoliopsida</taxon>
        <taxon>eudicotyledons</taxon>
        <taxon>Gunneridae</taxon>
        <taxon>Pentapetalae</taxon>
        <taxon>asterids</taxon>
        <taxon>campanulids</taxon>
        <taxon>Asterales</taxon>
        <taxon>Asteraceae</taxon>
        <taxon>Asteroideae</taxon>
        <taxon>Heliantheae alliance</taxon>
        <taxon>Millerieae</taxon>
        <taxon>Smallanthus</taxon>
    </lineage>
</organism>
<proteinExistence type="predicted"/>